<evidence type="ECO:0000313" key="9">
    <source>
        <dbReference type="Proteomes" id="UP000294545"/>
    </source>
</evidence>
<feature type="transmembrane region" description="Helical" evidence="6">
    <location>
        <begin position="88"/>
        <end position="105"/>
    </location>
</feature>
<gene>
    <name evidence="8" type="ORF">EDC19_1659</name>
</gene>
<dbReference type="InterPro" id="IPR015867">
    <property type="entry name" value="N-reg_PII/ATP_PRibTrfase_C"/>
</dbReference>
<name>A0A4R1ML39_9FIRM</name>
<sequence>MTNFEIKSDRPFLYNLFLIFIGTNLLAFSINVFFEPMNLVIGGVTGLAIVIKEVSEVFIGFEIPIWLTNIAVNIPLFLVSTMIKGKDFGTKTVFATLLLTFTLYYTENLPMITTDLMLSTVYGGIIAGAGLGFVFLAFATTGGTDLAASIIQHYVKHFSVAKIMFFIDAFIVLIGAFIFGPEKALYAIIAIVIIAKVIDGILEGLHFSKAALIISDKHDILSMALMQNIERGVTSINGTGMFSSKEKTMLLCVVSKKQIVKLKELVRSIDEKAFVIVTDVKEVLGEGFIEYKQ</sequence>
<keyword evidence="2" id="KW-1003">Cell membrane</keyword>
<dbReference type="RefSeq" id="WP_132282371.1">
    <property type="nucleotide sequence ID" value="NZ_SMGQ01000012.1"/>
</dbReference>
<dbReference type="Gene3D" id="3.30.70.120">
    <property type="match status" value="1"/>
</dbReference>
<feature type="domain" description="DUF2179" evidence="7">
    <location>
        <begin position="231"/>
        <end position="285"/>
    </location>
</feature>
<evidence type="ECO:0000256" key="3">
    <source>
        <dbReference type="ARBA" id="ARBA00022692"/>
    </source>
</evidence>
<dbReference type="Proteomes" id="UP000294545">
    <property type="component" value="Unassembled WGS sequence"/>
</dbReference>
<dbReference type="OrthoDB" id="3180973at2"/>
<evidence type="ECO:0000259" key="7">
    <source>
        <dbReference type="Pfam" id="PF10035"/>
    </source>
</evidence>
<dbReference type="EMBL" id="SMGQ01000012">
    <property type="protein sequence ID" value="TCK93466.1"/>
    <property type="molecule type" value="Genomic_DNA"/>
</dbReference>
<dbReference type="PIRSF" id="PIRSF006483">
    <property type="entry name" value="Membrane_protein_YitT"/>
    <property type="match status" value="1"/>
</dbReference>
<comment type="caution">
    <text evidence="8">The sequence shown here is derived from an EMBL/GenBank/DDBJ whole genome shotgun (WGS) entry which is preliminary data.</text>
</comment>
<dbReference type="InterPro" id="IPR019264">
    <property type="entry name" value="DUF2179"/>
</dbReference>
<feature type="transmembrane region" description="Helical" evidence="6">
    <location>
        <begin position="160"/>
        <end position="179"/>
    </location>
</feature>
<feature type="transmembrane region" description="Helical" evidence="6">
    <location>
        <begin position="185"/>
        <end position="202"/>
    </location>
</feature>
<proteinExistence type="predicted"/>
<organism evidence="8 9">
    <name type="scientific">Natranaerovirga hydrolytica</name>
    <dbReference type="NCBI Taxonomy" id="680378"/>
    <lineage>
        <taxon>Bacteria</taxon>
        <taxon>Bacillati</taxon>
        <taxon>Bacillota</taxon>
        <taxon>Clostridia</taxon>
        <taxon>Lachnospirales</taxon>
        <taxon>Natranaerovirgaceae</taxon>
        <taxon>Natranaerovirga</taxon>
    </lineage>
</organism>
<evidence type="ECO:0000256" key="6">
    <source>
        <dbReference type="SAM" id="Phobius"/>
    </source>
</evidence>
<dbReference type="InterPro" id="IPR003740">
    <property type="entry name" value="YitT"/>
</dbReference>
<keyword evidence="5 6" id="KW-0472">Membrane</keyword>
<dbReference type="Pfam" id="PF10035">
    <property type="entry name" value="DUF2179"/>
    <property type="match status" value="1"/>
</dbReference>
<feature type="transmembrane region" description="Helical" evidence="6">
    <location>
        <begin position="12"/>
        <end position="34"/>
    </location>
</feature>
<evidence type="ECO:0000313" key="8">
    <source>
        <dbReference type="EMBL" id="TCK93466.1"/>
    </source>
</evidence>
<dbReference type="PANTHER" id="PTHR33545:SF9">
    <property type="entry name" value="UPF0750 MEMBRANE PROTEIN YITE"/>
    <property type="match status" value="1"/>
</dbReference>
<dbReference type="AlphaFoldDB" id="A0A4R1ML39"/>
<keyword evidence="3 6" id="KW-0812">Transmembrane</keyword>
<evidence type="ECO:0000256" key="1">
    <source>
        <dbReference type="ARBA" id="ARBA00004651"/>
    </source>
</evidence>
<evidence type="ECO:0000256" key="4">
    <source>
        <dbReference type="ARBA" id="ARBA00022989"/>
    </source>
</evidence>
<dbReference type="InterPro" id="IPR051461">
    <property type="entry name" value="UPF0750_membrane"/>
</dbReference>
<comment type="subcellular location">
    <subcellularLocation>
        <location evidence="1">Cell membrane</location>
        <topology evidence="1">Multi-pass membrane protein</topology>
    </subcellularLocation>
</comment>
<dbReference type="CDD" id="cd16380">
    <property type="entry name" value="YitT_C"/>
    <property type="match status" value="1"/>
</dbReference>
<keyword evidence="4 6" id="KW-1133">Transmembrane helix</keyword>
<keyword evidence="9" id="KW-1185">Reference proteome</keyword>
<protein>
    <submittedName>
        <fullName evidence="8">Uncharacterized membrane-anchored protein YitT (DUF2179 family)</fullName>
    </submittedName>
</protein>
<reference evidence="8 9" key="1">
    <citation type="submission" date="2019-03" db="EMBL/GenBank/DDBJ databases">
        <title>Genomic Encyclopedia of Type Strains, Phase IV (KMG-IV): sequencing the most valuable type-strain genomes for metagenomic binning, comparative biology and taxonomic classification.</title>
        <authorList>
            <person name="Goeker M."/>
        </authorList>
    </citation>
    <scope>NUCLEOTIDE SEQUENCE [LARGE SCALE GENOMIC DNA]</scope>
    <source>
        <strain evidence="8 9">DSM 24176</strain>
    </source>
</reference>
<accession>A0A4R1ML39</accession>
<dbReference type="GO" id="GO:0005886">
    <property type="term" value="C:plasma membrane"/>
    <property type="evidence" value="ECO:0007669"/>
    <property type="project" value="UniProtKB-SubCell"/>
</dbReference>
<dbReference type="PANTHER" id="PTHR33545">
    <property type="entry name" value="UPF0750 MEMBRANE PROTEIN YITT-RELATED"/>
    <property type="match status" value="1"/>
</dbReference>
<dbReference type="Pfam" id="PF02588">
    <property type="entry name" value="YitT_membrane"/>
    <property type="match status" value="1"/>
</dbReference>
<feature type="transmembrane region" description="Helical" evidence="6">
    <location>
        <begin position="117"/>
        <end position="139"/>
    </location>
</feature>
<feature type="transmembrane region" description="Helical" evidence="6">
    <location>
        <begin position="63"/>
        <end position="81"/>
    </location>
</feature>
<evidence type="ECO:0000256" key="2">
    <source>
        <dbReference type="ARBA" id="ARBA00022475"/>
    </source>
</evidence>
<evidence type="ECO:0000256" key="5">
    <source>
        <dbReference type="ARBA" id="ARBA00023136"/>
    </source>
</evidence>